<dbReference type="Proteomes" id="UP000281171">
    <property type="component" value="Unassembled WGS sequence"/>
</dbReference>
<accession>A0A3M6R678</accession>
<dbReference type="Pfam" id="PF02654">
    <property type="entry name" value="CobS"/>
    <property type="match status" value="1"/>
</dbReference>
<dbReference type="GO" id="GO:0008818">
    <property type="term" value="F:cobalamin 5'-phosphate synthase activity"/>
    <property type="evidence" value="ECO:0007669"/>
    <property type="project" value="UniProtKB-UniRule"/>
</dbReference>
<keyword evidence="11 19" id="KW-0460">Magnesium</keyword>
<evidence type="ECO:0000256" key="1">
    <source>
        <dbReference type="ARBA" id="ARBA00001946"/>
    </source>
</evidence>
<comment type="function">
    <text evidence="14 19">Joins adenosylcobinamide-GDP and alpha-ribazole to generate adenosylcobalamin (Ado-cobalamin). Also synthesizes adenosylcobalamin 5'-phosphate from adenosylcobinamide-GDP and alpha-ribazole 5'-phosphate.</text>
</comment>
<comment type="pathway">
    <text evidence="3 19">Cofactor biosynthesis; adenosylcobalamin biosynthesis; adenosylcobalamin from cob(II)yrinate a,c-diamide: step 7/7.</text>
</comment>
<evidence type="ECO:0000256" key="9">
    <source>
        <dbReference type="ARBA" id="ARBA00022679"/>
    </source>
</evidence>
<evidence type="ECO:0000256" key="15">
    <source>
        <dbReference type="ARBA" id="ARBA00032605"/>
    </source>
</evidence>
<evidence type="ECO:0000256" key="5">
    <source>
        <dbReference type="ARBA" id="ARBA00013200"/>
    </source>
</evidence>
<dbReference type="UniPathway" id="UPA00148">
    <property type="reaction ID" value="UER00238"/>
</dbReference>
<keyword evidence="13 19" id="KW-0472">Membrane</keyword>
<evidence type="ECO:0000256" key="11">
    <source>
        <dbReference type="ARBA" id="ARBA00022842"/>
    </source>
</evidence>
<evidence type="ECO:0000313" key="20">
    <source>
        <dbReference type="EMBL" id="RMX10892.1"/>
    </source>
</evidence>
<comment type="caution">
    <text evidence="20">The sequence shown here is derived from an EMBL/GenBank/DDBJ whole genome shotgun (WGS) entry which is preliminary data.</text>
</comment>
<dbReference type="GO" id="GO:0005886">
    <property type="term" value="C:plasma membrane"/>
    <property type="evidence" value="ECO:0007669"/>
    <property type="project" value="UniProtKB-SubCell"/>
</dbReference>
<evidence type="ECO:0000313" key="21">
    <source>
        <dbReference type="Proteomes" id="UP000281171"/>
    </source>
</evidence>
<dbReference type="PANTHER" id="PTHR34148:SF1">
    <property type="entry name" value="ADENOSYLCOBINAMIDE-GDP RIBAZOLETRANSFERASE"/>
    <property type="match status" value="1"/>
</dbReference>
<feature type="transmembrane region" description="Helical" evidence="19">
    <location>
        <begin position="41"/>
        <end position="65"/>
    </location>
</feature>
<organism evidence="20 21">
    <name type="scientific">Allofranklinella schreckenbergeri</name>
    <dbReference type="NCBI Taxonomy" id="1076744"/>
    <lineage>
        <taxon>Bacteria</taxon>
        <taxon>Pseudomonadati</taxon>
        <taxon>Pseudomonadota</taxon>
        <taxon>Betaproteobacteria</taxon>
        <taxon>Burkholderiales</taxon>
        <taxon>Comamonadaceae</taxon>
        <taxon>Allofranklinella</taxon>
    </lineage>
</organism>
<evidence type="ECO:0000256" key="12">
    <source>
        <dbReference type="ARBA" id="ARBA00022989"/>
    </source>
</evidence>
<comment type="catalytic activity">
    <reaction evidence="17 19">
        <text>alpha-ribazole + adenosylcob(III)inamide-GDP = adenosylcob(III)alamin + GMP + H(+)</text>
        <dbReference type="Rhea" id="RHEA:16049"/>
        <dbReference type="ChEBI" id="CHEBI:10329"/>
        <dbReference type="ChEBI" id="CHEBI:15378"/>
        <dbReference type="ChEBI" id="CHEBI:18408"/>
        <dbReference type="ChEBI" id="CHEBI:58115"/>
        <dbReference type="ChEBI" id="CHEBI:60487"/>
        <dbReference type="EC" id="2.7.8.26"/>
    </reaction>
</comment>
<evidence type="ECO:0000256" key="10">
    <source>
        <dbReference type="ARBA" id="ARBA00022692"/>
    </source>
</evidence>
<feature type="transmembrane region" description="Helical" evidence="19">
    <location>
        <begin position="224"/>
        <end position="246"/>
    </location>
</feature>
<dbReference type="GO" id="GO:0051073">
    <property type="term" value="F:adenosylcobinamide-GDP ribazoletransferase activity"/>
    <property type="evidence" value="ECO:0007669"/>
    <property type="project" value="UniProtKB-UniRule"/>
</dbReference>
<evidence type="ECO:0000256" key="19">
    <source>
        <dbReference type="HAMAP-Rule" id="MF_00719"/>
    </source>
</evidence>
<evidence type="ECO:0000256" key="7">
    <source>
        <dbReference type="ARBA" id="ARBA00022475"/>
    </source>
</evidence>
<feature type="transmembrane region" description="Helical" evidence="19">
    <location>
        <begin position="121"/>
        <end position="144"/>
    </location>
</feature>
<dbReference type="PANTHER" id="PTHR34148">
    <property type="entry name" value="ADENOSYLCOBINAMIDE-GDP RIBAZOLETRANSFERASE"/>
    <property type="match status" value="1"/>
</dbReference>
<name>A0A3M6R678_9BURK</name>
<dbReference type="GO" id="GO:0009236">
    <property type="term" value="P:cobalamin biosynthetic process"/>
    <property type="evidence" value="ECO:0007669"/>
    <property type="project" value="UniProtKB-UniRule"/>
</dbReference>
<dbReference type="EC" id="2.7.8.26" evidence="5 19"/>
<reference evidence="20 21" key="1">
    <citation type="submission" date="2018-10" db="EMBL/GenBank/DDBJ databases">
        <title>Comamonadaceae CDC group NO-1 genome sequencing and assembly.</title>
        <authorList>
            <person name="Bernier A.-M."/>
            <person name="Bernard K."/>
        </authorList>
    </citation>
    <scope>NUCLEOTIDE SEQUENCE [LARGE SCALE GENOMIC DNA]</scope>
    <source>
        <strain evidence="20 21">NML180581</strain>
    </source>
</reference>
<comment type="cofactor">
    <cofactor evidence="1 19">
        <name>Mg(2+)</name>
        <dbReference type="ChEBI" id="CHEBI:18420"/>
    </cofactor>
</comment>
<evidence type="ECO:0000256" key="13">
    <source>
        <dbReference type="ARBA" id="ARBA00023136"/>
    </source>
</evidence>
<gene>
    <name evidence="19" type="primary">cobS</name>
    <name evidence="20" type="ORF">EBQ24_03085</name>
</gene>
<evidence type="ECO:0000256" key="14">
    <source>
        <dbReference type="ARBA" id="ARBA00025228"/>
    </source>
</evidence>
<evidence type="ECO:0000256" key="18">
    <source>
        <dbReference type="ARBA" id="ARBA00049504"/>
    </source>
</evidence>
<dbReference type="EMBL" id="RDQK01000006">
    <property type="protein sequence ID" value="RMX10892.1"/>
    <property type="molecule type" value="Genomic_DNA"/>
</dbReference>
<dbReference type="InterPro" id="IPR003805">
    <property type="entry name" value="CobS"/>
</dbReference>
<protein>
    <recommendedName>
        <fullName evidence="6 19">Adenosylcobinamide-GDP ribazoletransferase</fullName>
        <ecNumber evidence="5 19">2.7.8.26</ecNumber>
    </recommendedName>
    <alternativeName>
        <fullName evidence="16 19">Cobalamin synthase</fullName>
    </alternativeName>
    <alternativeName>
        <fullName evidence="15 19">Cobalamin-5'-phosphate synthase</fullName>
    </alternativeName>
</protein>
<evidence type="ECO:0000256" key="17">
    <source>
        <dbReference type="ARBA" id="ARBA00048623"/>
    </source>
</evidence>
<evidence type="ECO:0000256" key="16">
    <source>
        <dbReference type="ARBA" id="ARBA00032853"/>
    </source>
</evidence>
<keyword evidence="7 19" id="KW-1003">Cell membrane</keyword>
<dbReference type="HAMAP" id="MF_00719">
    <property type="entry name" value="CobS"/>
    <property type="match status" value="1"/>
</dbReference>
<evidence type="ECO:0000256" key="3">
    <source>
        <dbReference type="ARBA" id="ARBA00004663"/>
    </source>
</evidence>
<feature type="transmembrane region" description="Helical" evidence="19">
    <location>
        <begin position="6"/>
        <end position="29"/>
    </location>
</feature>
<proteinExistence type="inferred from homology"/>
<keyword evidence="8 19" id="KW-0169">Cobalamin biosynthesis</keyword>
<evidence type="ECO:0000256" key="6">
    <source>
        <dbReference type="ARBA" id="ARBA00015850"/>
    </source>
</evidence>
<comment type="catalytic activity">
    <reaction evidence="18 19">
        <text>alpha-ribazole 5'-phosphate + adenosylcob(III)inamide-GDP = adenosylcob(III)alamin 5'-phosphate + GMP + H(+)</text>
        <dbReference type="Rhea" id="RHEA:23560"/>
        <dbReference type="ChEBI" id="CHEBI:15378"/>
        <dbReference type="ChEBI" id="CHEBI:57918"/>
        <dbReference type="ChEBI" id="CHEBI:58115"/>
        <dbReference type="ChEBI" id="CHEBI:60487"/>
        <dbReference type="ChEBI" id="CHEBI:60493"/>
        <dbReference type="EC" id="2.7.8.26"/>
    </reaction>
</comment>
<keyword evidence="9 19" id="KW-0808">Transferase</keyword>
<dbReference type="RefSeq" id="WP_122247651.1">
    <property type="nucleotide sequence ID" value="NZ_RDQK01000006.1"/>
</dbReference>
<evidence type="ECO:0000256" key="2">
    <source>
        <dbReference type="ARBA" id="ARBA00004651"/>
    </source>
</evidence>
<sequence length="301" mass="30240">MQALRHWLLAVQYFTRIPVTGALAQWVGYSPAMLSRAFGHLPLVGALVGLLSALALALALALLPAVGAVPAVAWVAASLAVLGGLLATGALHEDGLADLADGLGGGASAERALEIMKDSRIGAFGAMALVVALGLKVALLAALVQAAAVRAAGQALPAAGAGEWLAAAASSAFSASSAPGWLLPCAALVGGHVLSRLPPVWIAAWLPYAGVVAASKSQSVTQGVTWPALALATGVTCGVLLALCWVAPGVPWWWPALGCAVGAAWVGWRLKVRLRGFTGDGLGAAQQVGELGFYLTLLACL</sequence>
<evidence type="ECO:0000256" key="4">
    <source>
        <dbReference type="ARBA" id="ARBA00010561"/>
    </source>
</evidence>
<feature type="transmembrane region" description="Helical" evidence="19">
    <location>
        <begin position="71"/>
        <end position="91"/>
    </location>
</feature>
<comment type="subcellular location">
    <subcellularLocation>
        <location evidence="2 19">Cell membrane</location>
        <topology evidence="2 19">Multi-pass membrane protein</topology>
    </subcellularLocation>
</comment>
<comment type="similarity">
    <text evidence="4 19">Belongs to the CobS family.</text>
</comment>
<keyword evidence="10 19" id="KW-0812">Transmembrane</keyword>
<evidence type="ECO:0000256" key="8">
    <source>
        <dbReference type="ARBA" id="ARBA00022573"/>
    </source>
</evidence>
<keyword evidence="12 19" id="KW-1133">Transmembrane helix</keyword>
<feature type="transmembrane region" description="Helical" evidence="19">
    <location>
        <begin position="252"/>
        <end position="268"/>
    </location>
</feature>
<dbReference type="AlphaFoldDB" id="A0A3M6R678"/>